<keyword evidence="1" id="KW-0560">Oxidoreductase</keyword>
<dbReference type="InterPro" id="IPR050493">
    <property type="entry name" value="FAD-dep_Monooxygenase_BioMet"/>
</dbReference>
<dbReference type="InterPro" id="IPR002938">
    <property type="entry name" value="FAD-bd"/>
</dbReference>
<dbReference type="EMBL" id="BMPP01000016">
    <property type="protein sequence ID" value="GGK36964.1"/>
    <property type="molecule type" value="Genomic_DNA"/>
</dbReference>
<dbReference type="SUPFAM" id="SSF51905">
    <property type="entry name" value="FAD/NAD(P)-binding domain"/>
    <property type="match status" value="1"/>
</dbReference>
<dbReference type="PANTHER" id="PTHR13789:SF309">
    <property type="entry name" value="PUTATIVE (AFU_ORTHOLOGUE AFUA_6G14510)-RELATED"/>
    <property type="match status" value="1"/>
</dbReference>
<proteinExistence type="predicted"/>
<dbReference type="InterPro" id="IPR036188">
    <property type="entry name" value="FAD/NAD-bd_sf"/>
</dbReference>
<reference evidence="5" key="1">
    <citation type="journal article" date="2019" name="Int. J. Syst. Evol. Microbiol.">
        <title>The Global Catalogue of Microorganisms (GCM) 10K type strain sequencing project: providing services to taxonomists for standard genome sequencing and annotation.</title>
        <authorList>
            <consortium name="The Broad Institute Genomics Platform"/>
            <consortium name="The Broad Institute Genome Sequencing Center for Infectious Disease"/>
            <person name="Wu L."/>
            <person name="Ma J."/>
        </authorList>
    </citation>
    <scope>NUCLEOTIDE SEQUENCE [LARGE SCALE GENOMIC DNA]</scope>
    <source>
        <strain evidence="5">JCM 30331</strain>
    </source>
</reference>
<keyword evidence="5" id="KW-1185">Reference proteome</keyword>
<evidence type="ECO:0000256" key="1">
    <source>
        <dbReference type="ARBA" id="ARBA00023002"/>
    </source>
</evidence>
<accession>A0ABQ2F0R4</accession>
<dbReference type="Gene3D" id="3.50.50.60">
    <property type="entry name" value="FAD/NAD(P)-binding domain"/>
    <property type="match status" value="1"/>
</dbReference>
<dbReference type="RefSeq" id="WP_189010812.1">
    <property type="nucleotide sequence ID" value="NZ_BMPP01000016.1"/>
</dbReference>
<dbReference type="Proteomes" id="UP000647587">
    <property type="component" value="Unassembled WGS sequence"/>
</dbReference>
<dbReference type="PRINTS" id="PR00420">
    <property type="entry name" value="RNGMNOXGNASE"/>
</dbReference>
<feature type="domain" description="FAD-binding" evidence="3">
    <location>
        <begin position="4"/>
        <end position="327"/>
    </location>
</feature>
<evidence type="ECO:0000313" key="5">
    <source>
        <dbReference type="Proteomes" id="UP000647587"/>
    </source>
</evidence>
<dbReference type="PANTHER" id="PTHR13789">
    <property type="entry name" value="MONOOXYGENASE"/>
    <property type="match status" value="1"/>
</dbReference>
<evidence type="ECO:0000313" key="4">
    <source>
        <dbReference type="EMBL" id="GGK36964.1"/>
    </source>
</evidence>
<evidence type="ECO:0000259" key="3">
    <source>
        <dbReference type="Pfam" id="PF01494"/>
    </source>
</evidence>
<gene>
    <name evidence="4" type="ORF">GCM10008955_33560</name>
</gene>
<name>A0ABQ2F0R4_9DEIO</name>
<sequence length="381" mass="40696">MTPSVLIVGAGIGGLTLAQVLKRAGAEVQVIEKVASWRPVGAGLILSVNALRVLDRVGLREVTAQAGQTLASVQLTDARGRPLQTMSYQAYGGAVALHRAALQDVLGQGLGEQVRFGTTVQALRQDHQGVDVTFSDGSRHRFDVVVGADGLHSSVRGLVFGDVPKRYAGYTSWRFVVSAPASRHAVEMWSRGCRLGFVPIGGGQTYGYITANAQEGQREGTPDPSSEVRARCAEFADPAPELLTRLKPDTPVIRTDIHEVRLPCWVHGRVALLGDAAHAMTPNLGQGAAMSLEDAWVLGEQLTASSDLPAALARYGRIRRRRVDRVQTASRLLGQAGQLEAAGLRALRAMAMRLTPPELTRRSMGQLFQADPGGTGFDDLG</sequence>
<protein>
    <submittedName>
        <fullName evidence="4">Salicylate hydroxylase</fullName>
    </submittedName>
</protein>
<organism evidence="4 5">
    <name type="scientific">Deinococcus malanensis</name>
    <dbReference type="NCBI Taxonomy" id="1706855"/>
    <lineage>
        <taxon>Bacteria</taxon>
        <taxon>Thermotogati</taxon>
        <taxon>Deinococcota</taxon>
        <taxon>Deinococci</taxon>
        <taxon>Deinococcales</taxon>
        <taxon>Deinococcaceae</taxon>
        <taxon>Deinococcus</taxon>
    </lineage>
</organism>
<comment type="caution">
    <text evidence="4">The sequence shown here is derived from an EMBL/GenBank/DDBJ whole genome shotgun (WGS) entry which is preliminary data.</text>
</comment>
<dbReference type="Pfam" id="PF01494">
    <property type="entry name" value="FAD_binding_3"/>
    <property type="match status" value="1"/>
</dbReference>
<evidence type="ECO:0000256" key="2">
    <source>
        <dbReference type="ARBA" id="ARBA00023033"/>
    </source>
</evidence>
<keyword evidence="2" id="KW-0503">Monooxygenase</keyword>